<keyword evidence="3" id="KW-1185">Reference proteome</keyword>
<gene>
    <name evidence="2" type="ORF">RF679_00565</name>
</gene>
<feature type="transmembrane region" description="Helical" evidence="1">
    <location>
        <begin position="42"/>
        <end position="59"/>
    </location>
</feature>
<dbReference type="EMBL" id="CP133720">
    <property type="protein sequence ID" value="WMW80787.1"/>
    <property type="molecule type" value="Genomic_DNA"/>
</dbReference>
<feature type="transmembrane region" description="Helical" evidence="1">
    <location>
        <begin position="6"/>
        <end position="22"/>
    </location>
</feature>
<keyword evidence="1" id="KW-1133">Transmembrane helix</keyword>
<dbReference type="Proteomes" id="UP001181355">
    <property type="component" value="Chromosome"/>
</dbReference>
<name>A0ABY9RK94_9BURK</name>
<reference evidence="2" key="1">
    <citation type="submission" date="2023-09" db="EMBL/GenBank/DDBJ databases">
        <title>Undibacterium sp. 20NA77.5 isolated from freshwater.</title>
        <authorList>
            <person name="Le V."/>
            <person name="Ko S.-R."/>
            <person name="Ahn C.-Y."/>
            <person name="Oh H.-M."/>
        </authorList>
    </citation>
    <scope>NUCLEOTIDE SEQUENCE</scope>
    <source>
        <strain evidence="2">20NA77.5</strain>
    </source>
</reference>
<proteinExistence type="predicted"/>
<accession>A0ABY9RK94</accession>
<keyword evidence="1" id="KW-0472">Membrane</keyword>
<evidence type="ECO:0008006" key="4">
    <source>
        <dbReference type="Google" id="ProtNLM"/>
    </source>
</evidence>
<evidence type="ECO:0000313" key="2">
    <source>
        <dbReference type="EMBL" id="WMW80787.1"/>
    </source>
</evidence>
<evidence type="ECO:0000256" key="1">
    <source>
        <dbReference type="SAM" id="Phobius"/>
    </source>
</evidence>
<sequence length="88" mass="9848">MLKLVNDIASYAALMFIFALIAEQRLSRMPDLKERVMRRYLYAWGVAAVGIALMFISIGANQLHLLIAAVVSGLASWAVAQWVEKRPK</sequence>
<protein>
    <recommendedName>
        <fullName evidence="4">DUF3325 domain-containing protein</fullName>
    </recommendedName>
</protein>
<feature type="transmembrane region" description="Helical" evidence="1">
    <location>
        <begin position="65"/>
        <end position="83"/>
    </location>
</feature>
<dbReference type="RefSeq" id="WP_309482278.1">
    <property type="nucleotide sequence ID" value="NZ_CP133720.1"/>
</dbReference>
<evidence type="ECO:0000313" key="3">
    <source>
        <dbReference type="Proteomes" id="UP001181355"/>
    </source>
</evidence>
<keyword evidence="1" id="KW-0812">Transmembrane</keyword>
<organism evidence="2 3">
    <name type="scientific">Undibacterium cyanobacteriorum</name>
    <dbReference type="NCBI Taxonomy" id="3073561"/>
    <lineage>
        <taxon>Bacteria</taxon>
        <taxon>Pseudomonadati</taxon>
        <taxon>Pseudomonadota</taxon>
        <taxon>Betaproteobacteria</taxon>
        <taxon>Burkholderiales</taxon>
        <taxon>Oxalobacteraceae</taxon>
        <taxon>Undibacterium</taxon>
    </lineage>
</organism>